<dbReference type="InterPro" id="IPR029058">
    <property type="entry name" value="AB_hydrolase_fold"/>
</dbReference>
<dbReference type="Gene3D" id="3.40.50.1820">
    <property type="entry name" value="alpha/beta hydrolase"/>
    <property type="match status" value="1"/>
</dbReference>
<proteinExistence type="predicted"/>
<sequence>RLDQLPFGISQITTSHTAGLPQLAPSWSGNDRSRDLNSEHSLAGLLPRRLLPGLSKKLSNPVLDYPELKRSVLLGARTYRVRRPAPLPLTDEELSAIRTPTLLLIGDRSPLVHAVPARERVQRLMPNVDVELVTDTRHGPSIEHPEYVNGRILEFLKTAGMSQLPGHAA</sequence>
<dbReference type="SUPFAM" id="SSF53474">
    <property type="entry name" value="alpha/beta-Hydrolases"/>
    <property type="match status" value="1"/>
</dbReference>
<name>A0ABT5ZX80_9ACTN</name>
<evidence type="ECO:0000313" key="2">
    <source>
        <dbReference type="Proteomes" id="UP001216579"/>
    </source>
</evidence>
<dbReference type="EMBL" id="JARJBC010000070">
    <property type="protein sequence ID" value="MDF3294438.1"/>
    <property type="molecule type" value="Genomic_DNA"/>
</dbReference>
<dbReference type="Proteomes" id="UP001216579">
    <property type="component" value="Unassembled WGS sequence"/>
</dbReference>
<keyword evidence="2" id="KW-1185">Reference proteome</keyword>
<dbReference type="RefSeq" id="WP_276097235.1">
    <property type="nucleotide sequence ID" value="NZ_JARJBC010000070.1"/>
</dbReference>
<feature type="non-terminal residue" evidence="1">
    <location>
        <position position="1"/>
    </location>
</feature>
<gene>
    <name evidence="1" type="ORF">P3G67_35710</name>
</gene>
<evidence type="ECO:0000313" key="1">
    <source>
        <dbReference type="EMBL" id="MDF3294438.1"/>
    </source>
</evidence>
<dbReference type="GO" id="GO:0016787">
    <property type="term" value="F:hydrolase activity"/>
    <property type="evidence" value="ECO:0007669"/>
    <property type="project" value="UniProtKB-KW"/>
</dbReference>
<protein>
    <submittedName>
        <fullName evidence="1">Alpha/beta hydrolase</fullName>
    </submittedName>
</protein>
<organism evidence="1 2">
    <name type="scientific">Streptomyces silvisoli</name>
    <dbReference type="NCBI Taxonomy" id="3034235"/>
    <lineage>
        <taxon>Bacteria</taxon>
        <taxon>Bacillati</taxon>
        <taxon>Actinomycetota</taxon>
        <taxon>Actinomycetes</taxon>
        <taxon>Kitasatosporales</taxon>
        <taxon>Streptomycetaceae</taxon>
        <taxon>Streptomyces</taxon>
    </lineage>
</organism>
<comment type="caution">
    <text evidence="1">The sequence shown here is derived from an EMBL/GenBank/DDBJ whole genome shotgun (WGS) entry which is preliminary data.</text>
</comment>
<keyword evidence="1" id="KW-0378">Hydrolase</keyword>
<reference evidence="1 2" key="1">
    <citation type="submission" date="2023-03" db="EMBL/GenBank/DDBJ databases">
        <title>Draft genome sequence of Streptomyces sp. RB6PN23 isolated from peat swamp forest in Thailand.</title>
        <authorList>
            <person name="Klaysubun C."/>
            <person name="Duangmal K."/>
        </authorList>
    </citation>
    <scope>NUCLEOTIDE SEQUENCE [LARGE SCALE GENOMIC DNA]</scope>
    <source>
        <strain evidence="1 2">RB6PN23</strain>
    </source>
</reference>
<accession>A0ABT5ZX80</accession>